<dbReference type="Gene3D" id="2.115.10.20">
    <property type="entry name" value="Glycosyl hydrolase domain, family 43"/>
    <property type="match status" value="1"/>
</dbReference>
<protein>
    <submittedName>
        <fullName evidence="6">Family 43 glycosylhydrolase</fullName>
    </submittedName>
</protein>
<reference evidence="6 7" key="1">
    <citation type="submission" date="2023-12" db="EMBL/GenBank/DDBJ databases">
        <title>Streptomyces sp. V4-01.</title>
        <authorList>
            <person name="Somphong A."/>
            <person name="Phongsopitanun W."/>
        </authorList>
    </citation>
    <scope>NUCLEOTIDE SEQUENCE [LARGE SCALE GENOMIC DNA]</scope>
    <source>
        <strain evidence="6 7">V4-01</strain>
    </source>
</reference>
<evidence type="ECO:0000256" key="4">
    <source>
        <dbReference type="RuleBase" id="RU361187"/>
    </source>
</evidence>
<evidence type="ECO:0000256" key="3">
    <source>
        <dbReference type="ARBA" id="ARBA00023295"/>
    </source>
</evidence>
<evidence type="ECO:0000256" key="1">
    <source>
        <dbReference type="ARBA" id="ARBA00009865"/>
    </source>
</evidence>
<dbReference type="Gene3D" id="2.60.120.200">
    <property type="match status" value="1"/>
</dbReference>
<sequence>MTTISNPVVRGVAPDPSVCRVGGDYFLATSTFDFLPGVRLHHSTDLVNWRLLGGAVTRPAQYRRDGRPGEVTLYAPTLRHHDGRFYLACTNVADGQGNFVLSTDDPAGEWSDAAWVDTHAFDPSLLFADGTCYYTRRTLAPLPDGRLGPVVQCEIDPATGAKLGPMRELTPDYAGFSSNDIEGPHLYKIGAWYYLFSAEGGSWKGHMQTCGRSRSPWGPFEPCPDNPVITHRHRVGHPIQTLGHADLVDAPDGSWWAVMLGTRHLADGGFVFHHNLGRETFLAPVEWRDGWPVVGAEGTIELRTRTARPLPSNPASTVAGPRTLWAAGWSTQGLPAAGLTGDASAGSFTLPYGRPLDSEERAAGVGALFLPQQEDDARFTAVLAAAPEAPAAAGVAVHASPRHHYTLLAGTGPDGVREVVLRRTVDDMAVEQRVALPGTGPVRLRIEATVQRYAFFAADGDQPYESVGAGAARLLSAETAESFVGCQFALVAAGDAGLPAACFSGVHATWGAA</sequence>
<gene>
    <name evidence="6" type="ORF">V2S66_00140</name>
</gene>
<evidence type="ECO:0000259" key="5">
    <source>
        <dbReference type="Pfam" id="PF17851"/>
    </source>
</evidence>
<dbReference type="Pfam" id="PF17851">
    <property type="entry name" value="GH43_C2"/>
    <property type="match status" value="1"/>
</dbReference>
<organism evidence="6 7">
    <name type="scientific">Actinacidiphila polyblastidii</name>
    <dbReference type="NCBI Taxonomy" id="3110430"/>
    <lineage>
        <taxon>Bacteria</taxon>
        <taxon>Bacillati</taxon>
        <taxon>Actinomycetota</taxon>
        <taxon>Actinomycetes</taxon>
        <taxon>Kitasatosporales</taxon>
        <taxon>Streptomycetaceae</taxon>
        <taxon>Actinacidiphila</taxon>
    </lineage>
</organism>
<dbReference type="EMBL" id="JAZEWV010000001">
    <property type="protein sequence ID" value="MEE4540375.1"/>
    <property type="molecule type" value="Genomic_DNA"/>
</dbReference>
<dbReference type="Proteomes" id="UP001344658">
    <property type="component" value="Unassembled WGS sequence"/>
</dbReference>
<feature type="domain" description="Beta-xylosidase C-terminal Concanavalin A-like" evidence="5">
    <location>
        <begin position="366"/>
        <end position="495"/>
    </location>
</feature>
<dbReference type="InterPro" id="IPR006710">
    <property type="entry name" value="Glyco_hydro_43"/>
</dbReference>
<dbReference type="CDD" id="cd18617">
    <property type="entry name" value="GH43_XynB-like"/>
    <property type="match status" value="1"/>
</dbReference>
<dbReference type="SUPFAM" id="SSF49899">
    <property type="entry name" value="Concanavalin A-like lectins/glucanases"/>
    <property type="match status" value="1"/>
</dbReference>
<evidence type="ECO:0000313" key="7">
    <source>
        <dbReference type="Proteomes" id="UP001344658"/>
    </source>
</evidence>
<proteinExistence type="inferred from homology"/>
<dbReference type="PANTHER" id="PTHR42812">
    <property type="entry name" value="BETA-XYLOSIDASE"/>
    <property type="match status" value="1"/>
</dbReference>
<dbReference type="InterPro" id="IPR013320">
    <property type="entry name" value="ConA-like_dom_sf"/>
</dbReference>
<comment type="similarity">
    <text evidence="1 4">Belongs to the glycosyl hydrolase 43 family.</text>
</comment>
<dbReference type="PANTHER" id="PTHR42812:SF12">
    <property type="entry name" value="BETA-XYLOSIDASE-RELATED"/>
    <property type="match status" value="1"/>
</dbReference>
<keyword evidence="7" id="KW-1185">Reference proteome</keyword>
<accession>A0ABU7P3I3</accession>
<evidence type="ECO:0000313" key="6">
    <source>
        <dbReference type="EMBL" id="MEE4540375.1"/>
    </source>
</evidence>
<dbReference type="InterPro" id="IPR051795">
    <property type="entry name" value="Glycosyl_Hydrlase_43"/>
</dbReference>
<dbReference type="SUPFAM" id="SSF75005">
    <property type="entry name" value="Arabinanase/levansucrase/invertase"/>
    <property type="match status" value="1"/>
</dbReference>
<keyword evidence="3 4" id="KW-0326">Glycosidase</keyword>
<dbReference type="InterPro" id="IPR023296">
    <property type="entry name" value="Glyco_hydro_beta-prop_sf"/>
</dbReference>
<name>A0ABU7P3I3_9ACTN</name>
<comment type="caution">
    <text evidence="6">The sequence shown here is derived from an EMBL/GenBank/DDBJ whole genome shotgun (WGS) entry which is preliminary data.</text>
</comment>
<evidence type="ECO:0000256" key="2">
    <source>
        <dbReference type="ARBA" id="ARBA00022801"/>
    </source>
</evidence>
<dbReference type="RefSeq" id="WP_330792036.1">
    <property type="nucleotide sequence ID" value="NZ_JAZEWV010000001.1"/>
</dbReference>
<keyword evidence="2 4" id="KW-0378">Hydrolase</keyword>
<dbReference type="Pfam" id="PF04616">
    <property type="entry name" value="Glyco_hydro_43"/>
    <property type="match status" value="1"/>
</dbReference>
<dbReference type="InterPro" id="IPR041542">
    <property type="entry name" value="GH43_C2"/>
</dbReference>